<dbReference type="Proteomes" id="UP001443914">
    <property type="component" value="Unassembled WGS sequence"/>
</dbReference>
<dbReference type="Gene3D" id="3.10.20.90">
    <property type="entry name" value="Phosphatidylinositol 3-kinase Catalytic Subunit, Chain A, domain 1"/>
    <property type="match status" value="1"/>
</dbReference>
<feature type="compositionally biased region" description="Acidic residues" evidence="1">
    <location>
        <begin position="15"/>
        <end position="36"/>
    </location>
</feature>
<accession>A0AAW1KDX3</accession>
<proteinExistence type="predicted"/>
<sequence>MAKTMKMGNWHQPTQDEDDYYEEDDLEHYSDEEEKQEELLGQKAESKSIIVKVKKVQCGVNDELSMKIDNDVELRWLMIHYSDKVGDVSMNQYNTKFMFNGARVRETDTPL</sequence>
<dbReference type="InterPro" id="IPR029071">
    <property type="entry name" value="Ubiquitin-like_domsf"/>
</dbReference>
<dbReference type="AlphaFoldDB" id="A0AAW1KDX3"/>
<dbReference type="SUPFAM" id="SSF54236">
    <property type="entry name" value="Ubiquitin-like"/>
    <property type="match status" value="1"/>
</dbReference>
<evidence type="ECO:0000313" key="3">
    <source>
        <dbReference type="Proteomes" id="UP001443914"/>
    </source>
</evidence>
<gene>
    <name evidence="2" type="ORF">RND81_06G214600</name>
</gene>
<feature type="region of interest" description="Disordered" evidence="1">
    <location>
        <begin position="1"/>
        <end position="41"/>
    </location>
</feature>
<keyword evidence="3" id="KW-1185">Reference proteome</keyword>
<comment type="caution">
    <text evidence="2">The sequence shown here is derived from an EMBL/GenBank/DDBJ whole genome shotgun (WGS) entry which is preliminary data.</text>
</comment>
<protein>
    <submittedName>
        <fullName evidence="2">Uncharacterized protein</fullName>
    </submittedName>
</protein>
<name>A0AAW1KDX3_SAPOF</name>
<evidence type="ECO:0000256" key="1">
    <source>
        <dbReference type="SAM" id="MobiDB-lite"/>
    </source>
</evidence>
<organism evidence="2 3">
    <name type="scientific">Saponaria officinalis</name>
    <name type="common">Common soapwort</name>
    <name type="synonym">Lychnis saponaria</name>
    <dbReference type="NCBI Taxonomy" id="3572"/>
    <lineage>
        <taxon>Eukaryota</taxon>
        <taxon>Viridiplantae</taxon>
        <taxon>Streptophyta</taxon>
        <taxon>Embryophyta</taxon>
        <taxon>Tracheophyta</taxon>
        <taxon>Spermatophyta</taxon>
        <taxon>Magnoliopsida</taxon>
        <taxon>eudicotyledons</taxon>
        <taxon>Gunneridae</taxon>
        <taxon>Pentapetalae</taxon>
        <taxon>Caryophyllales</taxon>
        <taxon>Caryophyllaceae</taxon>
        <taxon>Caryophylleae</taxon>
        <taxon>Saponaria</taxon>
    </lineage>
</organism>
<reference evidence="2" key="1">
    <citation type="submission" date="2024-03" db="EMBL/GenBank/DDBJ databases">
        <title>WGS assembly of Saponaria officinalis var. Norfolk2.</title>
        <authorList>
            <person name="Jenkins J."/>
            <person name="Shu S."/>
            <person name="Grimwood J."/>
            <person name="Barry K."/>
            <person name="Goodstein D."/>
            <person name="Schmutz J."/>
            <person name="Leebens-Mack J."/>
            <person name="Osbourn A."/>
        </authorList>
    </citation>
    <scope>NUCLEOTIDE SEQUENCE [LARGE SCALE GENOMIC DNA]</scope>
    <source>
        <strain evidence="2">JIC</strain>
    </source>
</reference>
<evidence type="ECO:0000313" key="2">
    <source>
        <dbReference type="EMBL" id="KAK9716156.1"/>
    </source>
</evidence>
<dbReference type="EMBL" id="JBDFQZ010000006">
    <property type="protein sequence ID" value="KAK9716156.1"/>
    <property type="molecule type" value="Genomic_DNA"/>
</dbReference>